<protein>
    <submittedName>
        <fullName evidence="1">Uncharacterized protein</fullName>
    </submittedName>
</protein>
<reference evidence="1 2" key="1">
    <citation type="submission" date="2014-04" db="EMBL/GenBank/DDBJ databases">
        <authorList>
            <consortium name="DOE Joint Genome Institute"/>
            <person name="Kuo A."/>
            <person name="Gay G."/>
            <person name="Dore J."/>
            <person name="Kohler A."/>
            <person name="Nagy L.G."/>
            <person name="Floudas D."/>
            <person name="Copeland A."/>
            <person name="Barry K.W."/>
            <person name="Cichocki N."/>
            <person name="Veneault-Fourrey C."/>
            <person name="LaButti K."/>
            <person name="Lindquist E.A."/>
            <person name="Lipzen A."/>
            <person name="Lundell T."/>
            <person name="Morin E."/>
            <person name="Murat C."/>
            <person name="Sun H."/>
            <person name="Tunlid A."/>
            <person name="Henrissat B."/>
            <person name="Grigoriev I.V."/>
            <person name="Hibbett D.S."/>
            <person name="Martin F."/>
            <person name="Nordberg H.P."/>
            <person name="Cantor M.N."/>
            <person name="Hua S.X."/>
        </authorList>
    </citation>
    <scope>NUCLEOTIDE SEQUENCE [LARGE SCALE GENOMIC DNA]</scope>
    <source>
        <strain evidence="2">h7</strain>
    </source>
</reference>
<dbReference type="Proteomes" id="UP000053424">
    <property type="component" value="Unassembled WGS sequence"/>
</dbReference>
<dbReference type="OrthoDB" id="2269034at2759"/>
<organism evidence="1 2">
    <name type="scientific">Hebeloma cylindrosporum</name>
    <dbReference type="NCBI Taxonomy" id="76867"/>
    <lineage>
        <taxon>Eukaryota</taxon>
        <taxon>Fungi</taxon>
        <taxon>Dikarya</taxon>
        <taxon>Basidiomycota</taxon>
        <taxon>Agaricomycotina</taxon>
        <taxon>Agaricomycetes</taxon>
        <taxon>Agaricomycetidae</taxon>
        <taxon>Agaricales</taxon>
        <taxon>Agaricineae</taxon>
        <taxon>Hymenogastraceae</taxon>
        <taxon>Hebeloma</taxon>
    </lineage>
</organism>
<proteinExistence type="predicted"/>
<dbReference type="HOGENOM" id="CLU_018544_3_2_1"/>
<feature type="non-terminal residue" evidence="1">
    <location>
        <position position="1"/>
    </location>
</feature>
<dbReference type="Gene3D" id="1.20.1280.50">
    <property type="match status" value="1"/>
</dbReference>
<keyword evidence="2" id="KW-1185">Reference proteome</keyword>
<evidence type="ECO:0000313" key="1">
    <source>
        <dbReference type="EMBL" id="KIM37478.1"/>
    </source>
</evidence>
<sequence>LKSNVPPSETESKRFRELIRASEAKYQSIATEVQALSEHRQAIQDQIEAFKNVVSPARRLPPETVTHIFRLCFEFKDDIYPNPRSAPLLLTQICSGWRQVALQTPDLWK</sequence>
<dbReference type="AlphaFoldDB" id="A0A0C2XHZ3"/>
<evidence type="ECO:0000313" key="2">
    <source>
        <dbReference type="Proteomes" id="UP000053424"/>
    </source>
</evidence>
<dbReference type="EMBL" id="KN831797">
    <property type="protein sequence ID" value="KIM37478.1"/>
    <property type="molecule type" value="Genomic_DNA"/>
</dbReference>
<gene>
    <name evidence="1" type="ORF">M413DRAFT_55815</name>
</gene>
<name>A0A0C2XHZ3_HEBCY</name>
<accession>A0A0C2XHZ3</accession>
<reference evidence="2" key="2">
    <citation type="submission" date="2015-01" db="EMBL/GenBank/DDBJ databases">
        <title>Evolutionary Origins and Diversification of the Mycorrhizal Mutualists.</title>
        <authorList>
            <consortium name="DOE Joint Genome Institute"/>
            <consortium name="Mycorrhizal Genomics Consortium"/>
            <person name="Kohler A."/>
            <person name="Kuo A."/>
            <person name="Nagy L.G."/>
            <person name="Floudas D."/>
            <person name="Copeland A."/>
            <person name="Barry K.W."/>
            <person name="Cichocki N."/>
            <person name="Veneault-Fourrey C."/>
            <person name="LaButti K."/>
            <person name="Lindquist E.A."/>
            <person name="Lipzen A."/>
            <person name="Lundell T."/>
            <person name="Morin E."/>
            <person name="Murat C."/>
            <person name="Riley R."/>
            <person name="Ohm R."/>
            <person name="Sun H."/>
            <person name="Tunlid A."/>
            <person name="Henrissat B."/>
            <person name="Grigoriev I.V."/>
            <person name="Hibbett D.S."/>
            <person name="Martin F."/>
        </authorList>
    </citation>
    <scope>NUCLEOTIDE SEQUENCE [LARGE SCALE GENOMIC DNA]</scope>
    <source>
        <strain evidence="2">h7</strain>
    </source>
</reference>
<feature type="non-terminal residue" evidence="1">
    <location>
        <position position="109"/>
    </location>
</feature>
<dbReference type="STRING" id="686832.A0A0C2XHZ3"/>